<dbReference type="STRING" id="333140.AWW68_14240"/>
<evidence type="ECO:0000313" key="2">
    <source>
        <dbReference type="EMBL" id="KYG73828.1"/>
    </source>
</evidence>
<dbReference type="InterPro" id="IPR005149">
    <property type="entry name" value="Tscrpt_reg_PadR_N"/>
</dbReference>
<dbReference type="OrthoDB" id="982587at2"/>
<dbReference type="EMBL" id="LRPC01000028">
    <property type="protein sequence ID" value="KYG73828.1"/>
    <property type="molecule type" value="Genomic_DNA"/>
</dbReference>
<dbReference type="InterPro" id="IPR036390">
    <property type="entry name" value="WH_DNA-bd_sf"/>
</dbReference>
<proteinExistence type="predicted"/>
<evidence type="ECO:0000259" key="1">
    <source>
        <dbReference type="Pfam" id="PF03551"/>
    </source>
</evidence>
<gene>
    <name evidence="2" type="ORF">AWW68_14240</name>
</gene>
<dbReference type="InterPro" id="IPR036388">
    <property type="entry name" value="WH-like_DNA-bd_sf"/>
</dbReference>
<dbReference type="RefSeq" id="WP_068222751.1">
    <property type="nucleotide sequence ID" value="NZ_LRPC01000028.1"/>
</dbReference>
<dbReference type="AlphaFoldDB" id="A0A150X545"/>
<reference evidence="2 3" key="1">
    <citation type="submission" date="2016-01" db="EMBL/GenBank/DDBJ databases">
        <title>Genome sequencing of Roseivirga spongicola UST030701-084.</title>
        <authorList>
            <person name="Selvaratnam C."/>
            <person name="Thevarajoo S."/>
            <person name="Goh K.M."/>
            <person name="Ee R."/>
            <person name="Chan K.-G."/>
            <person name="Chong C.S."/>
        </authorList>
    </citation>
    <scope>NUCLEOTIDE SEQUENCE [LARGE SCALE GENOMIC DNA]</scope>
    <source>
        <strain evidence="2 3">UST030701-084</strain>
    </source>
</reference>
<keyword evidence="3" id="KW-1185">Reference proteome</keyword>
<sequence length="112" mass="12759">MKRVGIGEFEELVLLTICVLENDAYALDIKDEVENRTNRRMNISAIHTTLYRMEDKGLLQSKLGEASQVRGGKRKRLFSVTSFGLKSLAEVHETRSRLWSDIPANILKSLHT</sequence>
<feature type="domain" description="Transcription regulator PadR N-terminal" evidence="1">
    <location>
        <begin position="19"/>
        <end position="89"/>
    </location>
</feature>
<comment type="caution">
    <text evidence="2">The sequence shown here is derived from an EMBL/GenBank/DDBJ whole genome shotgun (WGS) entry which is preliminary data.</text>
</comment>
<dbReference type="Proteomes" id="UP000075606">
    <property type="component" value="Unassembled WGS sequence"/>
</dbReference>
<dbReference type="Gene3D" id="1.10.10.10">
    <property type="entry name" value="Winged helix-like DNA-binding domain superfamily/Winged helix DNA-binding domain"/>
    <property type="match status" value="1"/>
</dbReference>
<name>A0A150X545_9BACT</name>
<evidence type="ECO:0000313" key="3">
    <source>
        <dbReference type="Proteomes" id="UP000075606"/>
    </source>
</evidence>
<protein>
    <submittedName>
        <fullName evidence="2">PadR family transcriptional regulator</fullName>
    </submittedName>
</protein>
<dbReference type="SUPFAM" id="SSF46785">
    <property type="entry name" value="Winged helix' DNA-binding domain"/>
    <property type="match status" value="1"/>
</dbReference>
<accession>A0A150X545</accession>
<dbReference type="Pfam" id="PF03551">
    <property type="entry name" value="PadR"/>
    <property type="match status" value="1"/>
</dbReference>
<organism evidence="2 3">
    <name type="scientific">Roseivirga spongicola</name>
    <dbReference type="NCBI Taxonomy" id="333140"/>
    <lineage>
        <taxon>Bacteria</taxon>
        <taxon>Pseudomonadati</taxon>
        <taxon>Bacteroidota</taxon>
        <taxon>Cytophagia</taxon>
        <taxon>Cytophagales</taxon>
        <taxon>Roseivirgaceae</taxon>
        <taxon>Roseivirga</taxon>
    </lineage>
</organism>